<comment type="caution">
    <text evidence="1">The sequence shown here is derived from an EMBL/GenBank/DDBJ whole genome shotgun (WGS) entry which is preliminary data.</text>
</comment>
<accession>A0AAN8J255</accession>
<organism evidence="1 2">
    <name type="scientific">Trichostrongylus colubriformis</name>
    <name type="common">Black scour worm</name>
    <dbReference type="NCBI Taxonomy" id="6319"/>
    <lineage>
        <taxon>Eukaryota</taxon>
        <taxon>Metazoa</taxon>
        <taxon>Ecdysozoa</taxon>
        <taxon>Nematoda</taxon>
        <taxon>Chromadorea</taxon>
        <taxon>Rhabditida</taxon>
        <taxon>Rhabditina</taxon>
        <taxon>Rhabditomorpha</taxon>
        <taxon>Strongyloidea</taxon>
        <taxon>Trichostrongylidae</taxon>
        <taxon>Trichostrongylus</taxon>
    </lineage>
</organism>
<name>A0AAN8J255_TRICO</name>
<feature type="non-terminal residue" evidence="1">
    <location>
        <position position="1"/>
    </location>
</feature>
<keyword evidence="2" id="KW-1185">Reference proteome</keyword>
<protein>
    <submittedName>
        <fullName evidence="1">Uncharacterized protein</fullName>
    </submittedName>
</protein>
<dbReference type="EMBL" id="WIXE01009447">
    <property type="protein sequence ID" value="KAK5978424.1"/>
    <property type="molecule type" value="Genomic_DNA"/>
</dbReference>
<dbReference type="Proteomes" id="UP001331761">
    <property type="component" value="Unassembled WGS sequence"/>
</dbReference>
<sequence length="26" mass="2899">SMLESIVAMLVHWKLEGNPISSVRTT</sequence>
<gene>
    <name evidence="1" type="ORF">GCK32_010700</name>
</gene>
<proteinExistence type="predicted"/>
<reference evidence="1 2" key="1">
    <citation type="submission" date="2019-10" db="EMBL/GenBank/DDBJ databases">
        <title>Assembly and Annotation for the nematode Trichostrongylus colubriformis.</title>
        <authorList>
            <person name="Martin J."/>
        </authorList>
    </citation>
    <scope>NUCLEOTIDE SEQUENCE [LARGE SCALE GENOMIC DNA]</scope>
    <source>
        <strain evidence="1">G859</strain>
        <tissue evidence="1">Whole worm</tissue>
    </source>
</reference>
<evidence type="ECO:0000313" key="1">
    <source>
        <dbReference type="EMBL" id="KAK5978424.1"/>
    </source>
</evidence>
<evidence type="ECO:0000313" key="2">
    <source>
        <dbReference type="Proteomes" id="UP001331761"/>
    </source>
</evidence>
<dbReference type="AlphaFoldDB" id="A0AAN8J255"/>